<dbReference type="Gene3D" id="1.10.10.10">
    <property type="entry name" value="Winged helix-like DNA-binding domain superfamily/Winged helix DNA-binding domain"/>
    <property type="match status" value="1"/>
</dbReference>
<dbReference type="OrthoDB" id="122286at2"/>
<keyword evidence="3" id="KW-1185">Reference proteome</keyword>
<proteinExistence type="predicted"/>
<dbReference type="InterPro" id="IPR005149">
    <property type="entry name" value="Tscrpt_reg_PadR_N"/>
</dbReference>
<dbReference type="PANTHER" id="PTHR33169:SF14">
    <property type="entry name" value="TRANSCRIPTIONAL REGULATOR RV3488"/>
    <property type="match status" value="1"/>
</dbReference>
<dbReference type="EMBL" id="FRCS01000002">
    <property type="protein sequence ID" value="SHN05732.1"/>
    <property type="molecule type" value="Genomic_DNA"/>
</dbReference>
<evidence type="ECO:0000313" key="2">
    <source>
        <dbReference type="EMBL" id="SHN05732.1"/>
    </source>
</evidence>
<dbReference type="SUPFAM" id="SSF46785">
    <property type="entry name" value="Winged helix' DNA-binding domain"/>
    <property type="match status" value="1"/>
</dbReference>
<dbReference type="PANTHER" id="PTHR33169">
    <property type="entry name" value="PADR-FAMILY TRANSCRIPTIONAL REGULATOR"/>
    <property type="match status" value="1"/>
</dbReference>
<sequence length="95" mass="10298">MLLAVLEPGPLHGYAVIEALRQRSGGRFDLPTGTVYPALRALERAGHLSGDWSTVGGRKRRTYQLTGSGRRALAAERTEWRAYSSALDATLAEAT</sequence>
<feature type="domain" description="Transcription regulator PadR N-terminal" evidence="1">
    <location>
        <begin position="2"/>
        <end position="74"/>
    </location>
</feature>
<dbReference type="InterPro" id="IPR052509">
    <property type="entry name" value="Metal_resp_DNA-bind_regulator"/>
</dbReference>
<dbReference type="InterPro" id="IPR036390">
    <property type="entry name" value="WH_DNA-bd_sf"/>
</dbReference>
<evidence type="ECO:0000313" key="3">
    <source>
        <dbReference type="Proteomes" id="UP000184440"/>
    </source>
</evidence>
<protein>
    <submittedName>
        <fullName evidence="2">Transcriptional regulator PadR-like family protein</fullName>
    </submittedName>
</protein>
<name>A0A1M7NPF8_9ACTN</name>
<dbReference type="AlphaFoldDB" id="A0A1M7NPF8"/>
<dbReference type="Pfam" id="PF03551">
    <property type="entry name" value="PadR"/>
    <property type="match status" value="1"/>
</dbReference>
<dbReference type="Proteomes" id="UP000184440">
    <property type="component" value="Unassembled WGS sequence"/>
</dbReference>
<evidence type="ECO:0000259" key="1">
    <source>
        <dbReference type="Pfam" id="PF03551"/>
    </source>
</evidence>
<gene>
    <name evidence="2" type="ORF">SAMN05443668_102757</name>
</gene>
<dbReference type="RefSeq" id="WP_073254915.1">
    <property type="nucleotide sequence ID" value="NZ_FRCS01000002.1"/>
</dbReference>
<dbReference type="InterPro" id="IPR036388">
    <property type="entry name" value="WH-like_DNA-bd_sf"/>
</dbReference>
<reference evidence="2 3" key="1">
    <citation type="submission" date="2016-11" db="EMBL/GenBank/DDBJ databases">
        <authorList>
            <person name="Jaros S."/>
            <person name="Januszkiewicz K."/>
            <person name="Wedrychowicz H."/>
        </authorList>
    </citation>
    <scope>NUCLEOTIDE SEQUENCE [LARGE SCALE GENOMIC DNA]</scope>
    <source>
        <strain evidence="2 3">DSM 46144</strain>
    </source>
</reference>
<dbReference type="STRING" id="134849.SAMN05443668_102757"/>
<organism evidence="2 3">
    <name type="scientific">Cryptosporangium aurantiacum</name>
    <dbReference type="NCBI Taxonomy" id="134849"/>
    <lineage>
        <taxon>Bacteria</taxon>
        <taxon>Bacillati</taxon>
        <taxon>Actinomycetota</taxon>
        <taxon>Actinomycetes</taxon>
        <taxon>Cryptosporangiales</taxon>
        <taxon>Cryptosporangiaceae</taxon>
        <taxon>Cryptosporangium</taxon>
    </lineage>
</organism>
<accession>A0A1M7NPF8</accession>